<name>A0A2G8K805_STIJA</name>
<organism evidence="2 3">
    <name type="scientific">Stichopus japonicus</name>
    <name type="common">Sea cucumber</name>
    <dbReference type="NCBI Taxonomy" id="307972"/>
    <lineage>
        <taxon>Eukaryota</taxon>
        <taxon>Metazoa</taxon>
        <taxon>Echinodermata</taxon>
        <taxon>Eleutherozoa</taxon>
        <taxon>Echinozoa</taxon>
        <taxon>Holothuroidea</taxon>
        <taxon>Aspidochirotacea</taxon>
        <taxon>Aspidochirotida</taxon>
        <taxon>Stichopodidae</taxon>
        <taxon>Apostichopus</taxon>
    </lineage>
</organism>
<dbReference type="Proteomes" id="UP000230750">
    <property type="component" value="Unassembled WGS sequence"/>
</dbReference>
<keyword evidence="3" id="KW-1185">Reference proteome</keyword>
<dbReference type="EMBL" id="MRZV01000796">
    <property type="protein sequence ID" value="PIK44140.1"/>
    <property type="molecule type" value="Genomic_DNA"/>
</dbReference>
<evidence type="ECO:0000313" key="3">
    <source>
        <dbReference type="Proteomes" id="UP000230750"/>
    </source>
</evidence>
<gene>
    <name evidence="2" type="ORF">BSL78_18992</name>
</gene>
<reference evidence="2 3" key="1">
    <citation type="journal article" date="2017" name="PLoS Biol.">
        <title>The sea cucumber genome provides insights into morphological evolution and visceral regeneration.</title>
        <authorList>
            <person name="Zhang X."/>
            <person name="Sun L."/>
            <person name="Yuan J."/>
            <person name="Sun Y."/>
            <person name="Gao Y."/>
            <person name="Zhang L."/>
            <person name="Li S."/>
            <person name="Dai H."/>
            <person name="Hamel J.F."/>
            <person name="Liu C."/>
            <person name="Yu Y."/>
            <person name="Liu S."/>
            <person name="Lin W."/>
            <person name="Guo K."/>
            <person name="Jin S."/>
            <person name="Xu P."/>
            <person name="Storey K.B."/>
            <person name="Huan P."/>
            <person name="Zhang T."/>
            <person name="Zhou Y."/>
            <person name="Zhang J."/>
            <person name="Lin C."/>
            <person name="Li X."/>
            <person name="Xing L."/>
            <person name="Huo D."/>
            <person name="Sun M."/>
            <person name="Wang L."/>
            <person name="Mercier A."/>
            <person name="Li F."/>
            <person name="Yang H."/>
            <person name="Xiang J."/>
        </authorList>
    </citation>
    <scope>NUCLEOTIDE SEQUENCE [LARGE SCALE GENOMIC DNA]</scope>
    <source>
        <strain evidence="2">Shaxun</strain>
        <tissue evidence="2">Muscle</tissue>
    </source>
</reference>
<feature type="compositionally biased region" description="Basic and acidic residues" evidence="1">
    <location>
        <begin position="18"/>
        <end position="27"/>
    </location>
</feature>
<comment type="caution">
    <text evidence="2">The sequence shown here is derived from an EMBL/GenBank/DDBJ whole genome shotgun (WGS) entry which is preliminary data.</text>
</comment>
<evidence type="ECO:0008006" key="4">
    <source>
        <dbReference type="Google" id="ProtNLM"/>
    </source>
</evidence>
<proteinExistence type="predicted"/>
<dbReference type="AlphaFoldDB" id="A0A2G8K805"/>
<evidence type="ECO:0000313" key="2">
    <source>
        <dbReference type="EMBL" id="PIK44140.1"/>
    </source>
</evidence>
<sequence>MASASASPVFHNQASESYLEKDEERAGPSKQVARVQPRNSSPWLSKASINRNSIPPSNDASQELEGGFLRGQDSFHREPLLNEEMEVLPERFQAFSAEAVVERPHPPSPQVPSPLKVIPNIPPGIECPLCGQRYPVSTIEAHASECDGSISLDGVG</sequence>
<protein>
    <recommendedName>
        <fullName evidence="4">UBZ4-type domain-containing protein</fullName>
    </recommendedName>
</protein>
<feature type="region of interest" description="Disordered" evidence="1">
    <location>
        <begin position="1"/>
        <end position="72"/>
    </location>
</feature>
<accession>A0A2G8K805</accession>
<feature type="compositionally biased region" description="Polar residues" evidence="1">
    <location>
        <begin position="37"/>
        <end position="61"/>
    </location>
</feature>
<feature type="compositionally biased region" description="Polar residues" evidence="1">
    <location>
        <begin position="1"/>
        <end position="16"/>
    </location>
</feature>
<dbReference type="OrthoDB" id="7536094at2759"/>
<evidence type="ECO:0000256" key="1">
    <source>
        <dbReference type="SAM" id="MobiDB-lite"/>
    </source>
</evidence>